<proteinExistence type="predicted"/>
<organism evidence="1 2">
    <name type="scientific">Hymenobacter metallicola</name>
    <dbReference type="NCBI Taxonomy" id="2563114"/>
    <lineage>
        <taxon>Bacteria</taxon>
        <taxon>Pseudomonadati</taxon>
        <taxon>Bacteroidota</taxon>
        <taxon>Cytophagia</taxon>
        <taxon>Cytophagales</taxon>
        <taxon>Hymenobacteraceae</taxon>
        <taxon>Hymenobacter</taxon>
    </lineage>
</organism>
<dbReference type="OrthoDB" id="881824at2"/>
<protein>
    <recommendedName>
        <fullName evidence="3">STAS/SEC14 domain-containing protein</fullName>
    </recommendedName>
</protein>
<keyword evidence="2" id="KW-1185">Reference proteome</keyword>
<name>A0A4Z0QCT1_9BACT</name>
<comment type="caution">
    <text evidence="1">The sequence shown here is derived from an EMBL/GenBank/DDBJ whole genome shotgun (WGS) entry which is preliminary data.</text>
</comment>
<dbReference type="AlphaFoldDB" id="A0A4Z0QCT1"/>
<sequence length="137" mass="15349">MLLSAASSIYFRNALCTISYYEAGYVQLVWSEAAATADELQALYGHTLQVLKHHRTGRLLTDHRLRQPLPLTAQHWISQQWIPQAVREAGYSHCAIIENQTPLGRLAARAVGDEVAVPLKFQFFNDLSEAAAWLTKA</sequence>
<dbReference type="RefSeq" id="WP_135394892.1">
    <property type="nucleotide sequence ID" value="NZ_SRMB01000002.1"/>
</dbReference>
<gene>
    <name evidence="1" type="ORF">E5K02_11185</name>
</gene>
<evidence type="ECO:0008006" key="3">
    <source>
        <dbReference type="Google" id="ProtNLM"/>
    </source>
</evidence>
<dbReference type="Proteomes" id="UP000298471">
    <property type="component" value="Unassembled WGS sequence"/>
</dbReference>
<dbReference type="EMBL" id="SRMB01000002">
    <property type="protein sequence ID" value="TGE26963.1"/>
    <property type="molecule type" value="Genomic_DNA"/>
</dbReference>
<evidence type="ECO:0000313" key="2">
    <source>
        <dbReference type="Proteomes" id="UP000298471"/>
    </source>
</evidence>
<reference evidence="1 2" key="1">
    <citation type="submission" date="2019-04" db="EMBL/GenBank/DDBJ databases">
        <authorList>
            <person name="Feng G."/>
            <person name="Zhang J."/>
            <person name="Zhu H."/>
        </authorList>
    </citation>
    <scope>NUCLEOTIDE SEQUENCE [LARGE SCALE GENOMIC DNA]</scope>
    <source>
        <strain evidence="1 2">9PBR-1</strain>
    </source>
</reference>
<evidence type="ECO:0000313" key="1">
    <source>
        <dbReference type="EMBL" id="TGE26963.1"/>
    </source>
</evidence>
<accession>A0A4Z0QCT1</accession>